<protein>
    <submittedName>
        <fullName evidence="2">Uncharacterized protein</fullName>
    </submittedName>
</protein>
<feature type="transmembrane region" description="Helical" evidence="1">
    <location>
        <begin position="12"/>
        <end position="32"/>
    </location>
</feature>
<accession>A0A8S5V3V8</accession>
<keyword evidence="1" id="KW-1133">Transmembrane helix</keyword>
<reference evidence="2" key="1">
    <citation type="journal article" date="2021" name="Proc. Natl. Acad. Sci. U.S.A.">
        <title>A Catalog of Tens of Thousands of Viruses from Human Metagenomes Reveals Hidden Associations with Chronic Diseases.</title>
        <authorList>
            <person name="Tisza M.J."/>
            <person name="Buck C.B."/>
        </authorList>
    </citation>
    <scope>NUCLEOTIDE SEQUENCE</scope>
    <source>
        <strain evidence="2">Ctk6V34</strain>
    </source>
</reference>
<proteinExistence type="predicted"/>
<evidence type="ECO:0000256" key="1">
    <source>
        <dbReference type="SAM" id="Phobius"/>
    </source>
</evidence>
<feature type="transmembrane region" description="Helical" evidence="1">
    <location>
        <begin position="38"/>
        <end position="54"/>
    </location>
</feature>
<dbReference type="EMBL" id="BK016190">
    <property type="protein sequence ID" value="DAG01303.1"/>
    <property type="molecule type" value="Genomic_DNA"/>
</dbReference>
<keyword evidence="1" id="KW-0812">Transmembrane</keyword>
<name>A0A8S5V3V8_9CAUD</name>
<keyword evidence="1" id="KW-0472">Membrane</keyword>
<organism evidence="2">
    <name type="scientific">Myoviridae sp. ctk6V34</name>
    <dbReference type="NCBI Taxonomy" id="2825164"/>
    <lineage>
        <taxon>Viruses</taxon>
        <taxon>Duplodnaviria</taxon>
        <taxon>Heunggongvirae</taxon>
        <taxon>Uroviricota</taxon>
        <taxon>Caudoviricetes</taxon>
    </lineage>
</organism>
<sequence>MMKTITDAVVQLLKVKSLVTILTTLTFVYLAITNGITQEFMVVYTVIIAFYFGTQTTKKEDKEE</sequence>
<evidence type="ECO:0000313" key="2">
    <source>
        <dbReference type="EMBL" id="DAG01303.1"/>
    </source>
</evidence>